<sequence>MLQTRRLRPAPQGAHFDVPLGVLLEDDMMVRRRRRMRRSRKRRRKRTGRLCTRTAVLTLELGYMLELCALHWPCCARFHMTLTTVSAGSHVHSMPPLRSE</sequence>
<proteinExistence type="predicted"/>
<evidence type="ECO:0008006" key="3">
    <source>
        <dbReference type="Google" id="ProtNLM"/>
    </source>
</evidence>
<comment type="caution">
    <text evidence="1">The sequence shown here is derived from an EMBL/GenBank/DDBJ whole genome shotgun (WGS) entry which is preliminary data.</text>
</comment>
<reference evidence="1" key="1">
    <citation type="submission" date="2017-08" db="EMBL/GenBank/DDBJ databases">
        <authorList>
            <person name="Polle J.E."/>
            <person name="Barry K."/>
            <person name="Cushman J."/>
            <person name="Schmutz J."/>
            <person name="Tran D."/>
            <person name="Hathwaick L.T."/>
            <person name="Yim W.C."/>
            <person name="Jenkins J."/>
            <person name="Mckie-Krisberg Z.M."/>
            <person name="Prochnik S."/>
            <person name="Lindquist E."/>
            <person name="Dockter R.B."/>
            <person name="Adam C."/>
            <person name="Molina H."/>
            <person name="Bunkerborg J."/>
            <person name="Jin E."/>
            <person name="Buchheim M."/>
            <person name="Magnuson J."/>
        </authorList>
    </citation>
    <scope>NUCLEOTIDE SEQUENCE</scope>
    <source>
        <strain evidence="1">CCAP 19/18</strain>
    </source>
</reference>
<dbReference type="EMBL" id="MU069560">
    <property type="protein sequence ID" value="KAF5838950.1"/>
    <property type="molecule type" value="Genomic_DNA"/>
</dbReference>
<evidence type="ECO:0000313" key="1">
    <source>
        <dbReference type="EMBL" id="KAF5838950.1"/>
    </source>
</evidence>
<protein>
    <recommendedName>
        <fullName evidence="3">Encoded protein</fullName>
    </recommendedName>
</protein>
<organism evidence="1 2">
    <name type="scientific">Dunaliella salina</name>
    <name type="common">Green alga</name>
    <name type="synonym">Protococcus salinus</name>
    <dbReference type="NCBI Taxonomy" id="3046"/>
    <lineage>
        <taxon>Eukaryota</taxon>
        <taxon>Viridiplantae</taxon>
        <taxon>Chlorophyta</taxon>
        <taxon>core chlorophytes</taxon>
        <taxon>Chlorophyceae</taxon>
        <taxon>CS clade</taxon>
        <taxon>Chlamydomonadales</taxon>
        <taxon>Dunaliellaceae</taxon>
        <taxon>Dunaliella</taxon>
    </lineage>
</organism>
<accession>A0ABQ7GWF6</accession>
<keyword evidence="2" id="KW-1185">Reference proteome</keyword>
<evidence type="ECO:0000313" key="2">
    <source>
        <dbReference type="Proteomes" id="UP000815325"/>
    </source>
</evidence>
<dbReference type="Proteomes" id="UP000815325">
    <property type="component" value="Unassembled WGS sequence"/>
</dbReference>
<name>A0ABQ7GWF6_DUNSA</name>
<gene>
    <name evidence="1" type="ORF">DUNSADRAFT_1895</name>
</gene>